<dbReference type="PROSITE" id="PS50802">
    <property type="entry name" value="OTU"/>
    <property type="match status" value="1"/>
</dbReference>
<dbReference type="InterPro" id="IPR036397">
    <property type="entry name" value="RNaseH_sf"/>
</dbReference>
<dbReference type="PANTHER" id="PTHR19303:SF71">
    <property type="entry name" value="ZINC FINGER PHD-TYPE DOMAIN-CONTAINING PROTEIN"/>
    <property type="match status" value="1"/>
</dbReference>
<proteinExistence type="predicted"/>
<dbReference type="SUPFAM" id="SSF57903">
    <property type="entry name" value="FYVE/PHD zinc finger"/>
    <property type="match status" value="1"/>
</dbReference>
<feature type="region of interest" description="Disordered" evidence="1">
    <location>
        <begin position="670"/>
        <end position="756"/>
    </location>
</feature>
<feature type="compositionally biased region" description="Basic residues" evidence="1">
    <location>
        <begin position="742"/>
        <end position="752"/>
    </location>
</feature>
<dbReference type="CDD" id="cd22744">
    <property type="entry name" value="OTU"/>
    <property type="match status" value="1"/>
</dbReference>
<feature type="compositionally biased region" description="Basic and acidic residues" evidence="1">
    <location>
        <begin position="703"/>
        <end position="715"/>
    </location>
</feature>
<evidence type="ECO:0000256" key="1">
    <source>
        <dbReference type="SAM" id="MobiDB-lite"/>
    </source>
</evidence>
<dbReference type="Pfam" id="PF03184">
    <property type="entry name" value="DDE_1"/>
    <property type="match status" value="1"/>
</dbReference>
<reference evidence="3" key="1">
    <citation type="journal article" date="2017" name="Appl. Environ. Microbiol.">
        <title>Molecular characterization of an Endozoicomonas-like organism causing infection in king scallop Pecten maximus L.</title>
        <authorList>
            <person name="Cano I."/>
            <person name="van Aerle R."/>
            <person name="Ross S."/>
            <person name="Verner-Jeffreys D.W."/>
            <person name="Paley R.K."/>
            <person name="Rimmer G."/>
            <person name="Ryder D."/>
            <person name="Hooper P."/>
            <person name="Stone D."/>
            <person name="Feist S.W."/>
        </authorList>
    </citation>
    <scope>NUCLEOTIDE SEQUENCE</scope>
</reference>
<dbReference type="InterPro" id="IPR004875">
    <property type="entry name" value="DDE_SF_endonuclease_dom"/>
</dbReference>
<name>A0A2H9T3C2_9ZZZZ</name>
<evidence type="ECO:0000259" key="2">
    <source>
        <dbReference type="PROSITE" id="PS50802"/>
    </source>
</evidence>
<dbReference type="Gene3D" id="3.90.70.80">
    <property type="match status" value="1"/>
</dbReference>
<evidence type="ECO:0000313" key="3">
    <source>
        <dbReference type="EMBL" id="PJE77687.1"/>
    </source>
</evidence>
<dbReference type="InterPro" id="IPR003323">
    <property type="entry name" value="OTU_dom"/>
</dbReference>
<sequence>MVRTYKKKRGDRVSTDVLQRALAHYKNTIDGYKKTSQLFGVPRSTLQDNVKKLNKMPESERSISNMRFGYQRPRQVFSDGDETALVVYLKHASTIYFGLCPREVRLLAYECGKQFNIKMPASWSEKEIAGADWFSSFLKRHSELSLRTPEATSIARATAFNKTNVSEYFTKLTEVTERHMFEACDIWNVDETGVVTVVKPKKVVAGTGVKQIGSLTSAERGQLVTLCAGVSAGGKAIPPFLIYPRVNYRDHFLIGAPAGSKGTAHPSGWMTADNFLLFLQHFVQHVKPTVNNPVLILLDNHVSHLSIDALDYAKENGIVMLSFPPHCSHRLQPLDLSVFGPLKRKLSVSQSNWLRNNPGKPISIYDIAGILCNPWKEALTMSNICSGFQKAGIFPLNTEVFTEEDFMPSAVTDRPLESGPVKPAVAPVEQVFDTSTTSNRDIDSEQVLVDDTQIDRDTNMNCYLQEQNISSISVSGDGHCLLYAVSSSLYAAGDEIFTDEDLKKSLSAEIHTHQSFYREFAVTGDVDILVAIQRYIQEKQYNNNICDLFLSALCNAMIMKVIVIREMNGVISKLELLPCRLGVEPQRTIHLILQGSGSNAHYSGAVYKVSETSTDCEMVSQISNSFHDPIEDNSTSINASGFSCNTQEESIASSSRRKLMYTCSPISKKKKFSPDLVKPHPKAPSRKTLGIKKRRKTCILTDTPEKEALRQEQNNRKSKQKTSNTKTKSRKTSHKPIQQLNKTRKTSKRKSPAIRDEQSESEDECFCLVCLETWANSRPNEKWIECTICKMWSHEECADTRGMLFYTCHNCDSDID</sequence>
<accession>A0A2H9T3C2</accession>
<dbReference type="GO" id="GO:0003677">
    <property type="term" value="F:DNA binding"/>
    <property type="evidence" value="ECO:0007669"/>
    <property type="project" value="TreeGrafter"/>
</dbReference>
<feature type="compositionally biased region" description="Basic residues" evidence="1">
    <location>
        <begin position="679"/>
        <end position="697"/>
    </location>
</feature>
<gene>
    <name evidence="3" type="ORF">CI610_03385</name>
</gene>
<dbReference type="EMBL" id="NSIT01000429">
    <property type="protein sequence ID" value="PJE77687.1"/>
    <property type="molecule type" value="Genomic_DNA"/>
</dbReference>
<comment type="caution">
    <text evidence="3">The sequence shown here is derived from an EMBL/GenBank/DDBJ whole genome shotgun (WGS) entry which is preliminary data.</text>
</comment>
<dbReference type="InterPro" id="IPR050863">
    <property type="entry name" value="CenT-Element_Derived"/>
</dbReference>
<dbReference type="Gene3D" id="3.30.420.10">
    <property type="entry name" value="Ribonuclease H-like superfamily/Ribonuclease H"/>
    <property type="match status" value="1"/>
</dbReference>
<dbReference type="GO" id="GO:0005634">
    <property type="term" value="C:nucleus"/>
    <property type="evidence" value="ECO:0007669"/>
    <property type="project" value="TreeGrafter"/>
</dbReference>
<feature type="domain" description="OTU" evidence="2">
    <location>
        <begin position="469"/>
        <end position="608"/>
    </location>
</feature>
<protein>
    <recommendedName>
        <fullName evidence="2">OTU domain-containing protein</fullName>
    </recommendedName>
</protein>
<organism evidence="3">
    <name type="scientific">invertebrate metagenome</name>
    <dbReference type="NCBI Taxonomy" id="1711999"/>
    <lineage>
        <taxon>unclassified sequences</taxon>
        <taxon>metagenomes</taxon>
        <taxon>organismal metagenomes</taxon>
    </lineage>
</organism>
<dbReference type="InterPro" id="IPR011011">
    <property type="entry name" value="Znf_FYVE_PHD"/>
</dbReference>
<dbReference type="PANTHER" id="PTHR19303">
    <property type="entry name" value="TRANSPOSON"/>
    <property type="match status" value="1"/>
</dbReference>
<dbReference type="AlphaFoldDB" id="A0A2H9T3C2"/>